<dbReference type="GO" id="GO:0008270">
    <property type="term" value="F:zinc ion binding"/>
    <property type="evidence" value="ECO:0007669"/>
    <property type="project" value="UniProtKB-KW"/>
</dbReference>
<name>A0AAV6X6A4_9LAMI</name>
<evidence type="ECO:0000256" key="5">
    <source>
        <dbReference type="ARBA" id="ARBA00023242"/>
    </source>
</evidence>
<keyword evidence="9" id="KW-1185">Reference proteome</keyword>
<evidence type="ECO:0000313" key="8">
    <source>
        <dbReference type="EMBL" id="KAG8374663.1"/>
    </source>
</evidence>
<dbReference type="InterPro" id="IPR011011">
    <property type="entry name" value="Znf_FYVE_PHD"/>
</dbReference>
<evidence type="ECO:0008006" key="10">
    <source>
        <dbReference type="Google" id="ProtNLM"/>
    </source>
</evidence>
<sequence length="472" mass="54302">MKIEDFIKTTNSFEMKENHGRPLKKGVLDSEECLKCEISDNSIETNEVLGSEVPYNRKNKSSTSRERERRKIERIVKKRKLSPIYNTSSIGSENFENLGFSIRRKRSTKNRFAKSTAKATILSWLIYSGTVQENAKIFSVDETRKQMKNKGKIRRDGILCLCCNKIFIVTNFHLYVGRNCDKPYESIFVVKTKISRLSYMIKAWNKPKESELHRCNVIEIEGNTSDLYDDACMVCANGGNLMCCEECNSTYNQACTGLEDVLEGSWYYPYCVCKFCAIPAHEDDNLITCPQCEKRCFPNKLVRRANFNRIDFKGFYTAILEKDDEIISVASFWIHGTKLAEMPFIPTIEAYRCTGMCKRLMSAIELALCYFNVENLIIPSVSEKIENWIGRYGFRCLEVSMTKEIMVHSTLMFHDSVRLRKTLLSSSHLATLHNPRSEAITMRDTESVNHHDGHNDKYGITALVDLNLELSM</sequence>
<feature type="domain" description="Tify" evidence="6">
    <location>
        <begin position="151"/>
        <end position="191"/>
    </location>
</feature>
<feature type="domain" description="Increased DNA methylation 1 C-terminal" evidence="7">
    <location>
        <begin position="303"/>
        <end position="421"/>
    </location>
</feature>
<reference evidence="8" key="1">
    <citation type="submission" date="2019-10" db="EMBL/GenBank/DDBJ databases">
        <authorList>
            <person name="Zhang R."/>
            <person name="Pan Y."/>
            <person name="Wang J."/>
            <person name="Ma R."/>
            <person name="Yu S."/>
        </authorList>
    </citation>
    <scope>NUCLEOTIDE SEQUENCE</scope>
    <source>
        <strain evidence="8">LA-IB0</strain>
        <tissue evidence="8">Leaf</tissue>
    </source>
</reference>
<dbReference type="InterPro" id="IPR032308">
    <property type="entry name" value="TDBD"/>
</dbReference>
<keyword evidence="5" id="KW-0539">Nucleus</keyword>
<accession>A0AAV6X6A4</accession>
<dbReference type="PANTHER" id="PTHR46309">
    <property type="entry name" value="PHD FINGER PROTEIN 12"/>
    <property type="match status" value="1"/>
</dbReference>
<dbReference type="InterPro" id="IPR016181">
    <property type="entry name" value="Acyl_CoA_acyltransferase"/>
</dbReference>
<evidence type="ECO:0000259" key="6">
    <source>
        <dbReference type="Pfam" id="PF16135"/>
    </source>
</evidence>
<dbReference type="InterPro" id="IPR056511">
    <property type="entry name" value="IDM1_C"/>
</dbReference>
<dbReference type="InterPro" id="IPR042163">
    <property type="entry name" value="PHF12"/>
</dbReference>
<gene>
    <name evidence="8" type="ORF">BUALT_Bualt10G0019400</name>
</gene>
<evidence type="ECO:0000313" key="9">
    <source>
        <dbReference type="Proteomes" id="UP000826271"/>
    </source>
</evidence>
<comment type="subcellular location">
    <subcellularLocation>
        <location evidence="1">Nucleus</location>
    </subcellularLocation>
</comment>
<comment type="caution">
    <text evidence="8">The sequence shown here is derived from an EMBL/GenBank/DDBJ whole genome shotgun (WGS) entry which is preliminary data.</text>
</comment>
<evidence type="ECO:0000259" key="7">
    <source>
        <dbReference type="Pfam" id="PF23209"/>
    </source>
</evidence>
<dbReference type="Pfam" id="PF23209">
    <property type="entry name" value="IDM1_C"/>
    <property type="match status" value="1"/>
</dbReference>
<organism evidence="8 9">
    <name type="scientific">Buddleja alternifolia</name>
    <dbReference type="NCBI Taxonomy" id="168488"/>
    <lineage>
        <taxon>Eukaryota</taxon>
        <taxon>Viridiplantae</taxon>
        <taxon>Streptophyta</taxon>
        <taxon>Embryophyta</taxon>
        <taxon>Tracheophyta</taxon>
        <taxon>Spermatophyta</taxon>
        <taxon>Magnoliopsida</taxon>
        <taxon>eudicotyledons</taxon>
        <taxon>Gunneridae</taxon>
        <taxon>Pentapetalae</taxon>
        <taxon>asterids</taxon>
        <taxon>lamiids</taxon>
        <taxon>Lamiales</taxon>
        <taxon>Scrophulariaceae</taxon>
        <taxon>Buddlejeae</taxon>
        <taxon>Buddleja</taxon>
    </lineage>
</organism>
<evidence type="ECO:0000256" key="1">
    <source>
        <dbReference type="ARBA" id="ARBA00004123"/>
    </source>
</evidence>
<dbReference type="PANTHER" id="PTHR46309:SF5">
    <property type="entry name" value="GNAT FAMILY ACETYLTRANSFERASE"/>
    <property type="match status" value="1"/>
</dbReference>
<evidence type="ECO:0000256" key="4">
    <source>
        <dbReference type="ARBA" id="ARBA00022833"/>
    </source>
</evidence>
<dbReference type="GO" id="GO:0003714">
    <property type="term" value="F:transcription corepressor activity"/>
    <property type="evidence" value="ECO:0007669"/>
    <property type="project" value="InterPro"/>
</dbReference>
<keyword evidence="2" id="KW-0479">Metal-binding</keyword>
<dbReference type="Proteomes" id="UP000826271">
    <property type="component" value="Unassembled WGS sequence"/>
</dbReference>
<dbReference type="GO" id="GO:0005634">
    <property type="term" value="C:nucleus"/>
    <property type="evidence" value="ECO:0007669"/>
    <property type="project" value="UniProtKB-SubCell"/>
</dbReference>
<proteinExistence type="predicted"/>
<dbReference type="Pfam" id="PF16135">
    <property type="entry name" value="TDBD"/>
    <property type="match status" value="1"/>
</dbReference>
<evidence type="ECO:0000256" key="3">
    <source>
        <dbReference type="ARBA" id="ARBA00022771"/>
    </source>
</evidence>
<protein>
    <recommendedName>
        <fullName evidence="10">N-acetyltransferase domain-containing protein</fullName>
    </recommendedName>
</protein>
<dbReference type="AlphaFoldDB" id="A0AAV6X6A4"/>
<dbReference type="SUPFAM" id="SSF55729">
    <property type="entry name" value="Acyl-CoA N-acyltransferases (Nat)"/>
    <property type="match status" value="1"/>
</dbReference>
<keyword evidence="3" id="KW-0863">Zinc-finger</keyword>
<dbReference type="SUPFAM" id="SSF57903">
    <property type="entry name" value="FYVE/PHD zinc finger"/>
    <property type="match status" value="1"/>
</dbReference>
<dbReference type="Gene3D" id="3.30.40.10">
    <property type="entry name" value="Zinc/RING finger domain, C3HC4 (zinc finger)"/>
    <property type="match status" value="1"/>
</dbReference>
<dbReference type="InterPro" id="IPR013083">
    <property type="entry name" value="Znf_RING/FYVE/PHD"/>
</dbReference>
<dbReference type="EMBL" id="WHWC01000010">
    <property type="protein sequence ID" value="KAG8374663.1"/>
    <property type="molecule type" value="Genomic_DNA"/>
</dbReference>
<evidence type="ECO:0000256" key="2">
    <source>
        <dbReference type="ARBA" id="ARBA00022723"/>
    </source>
</evidence>
<dbReference type="GO" id="GO:0006357">
    <property type="term" value="P:regulation of transcription by RNA polymerase II"/>
    <property type="evidence" value="ECO:0007669"/>
    <property type="project" value="TreeGrafter"/>
</dbReference>
<keyword evidence="4" id="KW-0862">Zinc</keyword>